<evidence type="ECO:0000313" key="3">
    <source>
        <dbReference type="EMBL" id="EAR96993.4"/>
    </source>
</evidence>
<dbReference type="AlphaFoldDB" id="Q23K50"/>
<dbReference type="eggNOG" id="ENOG502SQNB">
    <property type="taxonomic scope" value="Eukaryota"/>
</dbReference>
<dbReference type="OrthoDB" id="295491at2759"/>
<feature type="compositionally biased region" description="Basic and acidic residues" evidence="2">
    <location>
        <begin position="31"/>
        <end position="41"/>
    </location>
</feature>
<evidence type="ECO:0000256" key="1">
    <source>
        <dbReference type="SAM" id="Coils"/>
    </source>
</evidence>
<feature type="compositionally biased region" description="Basic and acidic residues" evidence="2">
    <location>
        <begin position="1"/>
        <end position="15"/>
    </location>
</feature>
<dbReference type="InParanoid" id="Q23K50"/>
<dbReference type="KEGG" id="tet:TTHERM_00195840"/>
<evidence type="ECO:0000313" key="4">
    <source>
        <dbReference type="Proteomes" id="UP000009168"/>
    </source>
</evidence>
<dbReference type="EMBL" id="GG662673">
    <property type="protein sequence ID" value="EAR96993.4"/>
    <property type="molecule type" value="Genomic_DNA"/>
</dbReference>
<keyword evidence="1" id="KW-0175">Coiled coil</keyword>
<organism evidence="3 4">
    <name type="scientific">Tetrahymena thermophila (strain SB210)</name>
    <dbReference type="NCBI Taxonomy" id="312017"/>
    <lineage>
        <taxon>Eukaryota</taxon>
        <taxon>Sar</taxon>
        <taxon>Alveolata</taxon>
        <taxon>Ciliophora</taxon>
        <taxon>Intramacronucleata</taxon>
        <taxon>Oligohymenophorea</taxon>
        <taxon>Hymenostomatida</taxon>
        <taxon>Tetrahymenina</taxon>
        <taxon>Tetrahymenidae</taxon>
        <taxon>Tetrahymena</taxon>
    </lineage>
</organism>
<dbReference type="GeneID" id="7830576"/>
<name>Q23K50_TETTS</name>
<feature type="compositionally biased region" description="Low complexity" evidence="2">
    <location>
        <begin position="494"/>
        <end position="514"/>
    </location>
</feature>
<evidence type="ECO:0000256" key="2">
    <source>
        <dbReference type="SAM" id="MobiDB-lite"/>
    </source>
</evidence>
<dbReference type="HOGENOM" id="CLU_301394_0_0_1"/>
<sequence>MQTNQKTEESLERPQYRIRNSTSQQLKQTNRNRDSPYIDNTKDIKTKNQQSNLTLKNEAQKLSNQKNNANQLEINDHLEKVAFLLKKINGNEASSIKTQSSVSSSNVLAKRQRGELNQRLNTTTLNNLSNYNNYMHDSKILDKSMFTKQQAVQNTNSIGSISILKGGKQKQTEKSRILKDGQDNSVFQNQKYSQQTRFASMEEFQPSQVNFSVQDRQNVSIAQQLQLHLQQSAQANQNAKEYINVQPTKNNQNQANIQIGQIRRTLSEKQKNEGLQIEETLGNRELNQRFVESRESQNLQEEQEEFKDFNVNDEDTYKIDYLNTNFTNKSQYTSKNLFTNSDSRFKQINQLKQKNSYLENIISELKSEINEVDEFKAVLDKFESKKNRNEDELISSIDHEKRIMLLKAQIHKQQRHIKQLNLVLNSSRKCFKEVLDVCYFLLDNITTEKNVQFNSQSQHKSSMQNQLYYQKGVQKQNNSQSKQQGQNFMNQGQPIGSNGTNINNINQPNSGNQTQRGSQNVGDAIEPNLPKTEEAMQVFFNQISQNQAHKQLYSVLIGVEDRRKFVDNFNAAFSKVMSFQYKSEEFKKLFSIKRNKHTQQAEIKFNHPIRLFFDQFHSCFPVHTLFDYLDSTQQQNTHNKLVTIMSLLRKTDRAFKKIKTYQLFKHNPICFREQGGIGDISIPNLLLENQKLFSDFLQSRGYQKTISLNFDRIMKVESSLGQLLDKIQSHMAQLQLRGEYSQELSDLVQNLRKGCEDLLCLGVMIPNDQGSFQQRVAIMAEKEQKKFSTQIDSQMSLDLNQNQSQNPGIEWFNYDQKMDLHTEFNEKKAILSIFFDELSSASSVKDYKTCSEIILKIGTLLDSIKNIFEIKENVIKLKDFEIAYLKNQQAMRVADQQAAQEFIEQIQGQIHQLLQPINQKLNIVVNAFTQLIDHSNMLDIAQRQNLIYTFKKNMKEILENIKRILTNQFQNNQINILTLEQQFQQRVSVALQRYNKLKPIISKTLII</sequence>
<feature type="compositionally biased region" description="Polar residues" evidence="2">
    <location>
        <begin position="18"/>
        <end position="29"/>
    </location>
</feature>
<accession>Q23K50</accession>
<reference evidence="4" key="1">
    <citation type="journal article" date="2006" name="PLoS Biol.">
        <title>Macronuclear genome sequence of the ciliate Tetrahymena thermophila, a model eukaryote.</title>
        <authorList>
            <person name="Eisen J.A."/>
            <person name="Coyne R.S."/>
            <person name="Wu M."/>
            <person name="Wu D."/>
            <person name="Thiagarajan M."/>
            <person name="Wortman J.R."/>
            <person name="Badger J.H."/>
            <person name="Ren Q."/>
            <person name="Amedeo P."/>
            <person name="Jones K.M."/>
            <person name="Tallon L.J."/>
            <person name="Delcher A.L."/>
            <person name="Salzberg S.L."/>
            <person name="Silva J.C."/>
            <person name="Haas B.J."/>
            <person name="Majoros W.H."/>
            <person name="Farzad M."/>
            <person name="Carlton J.M."/>
            <person name="Smith R.K. Jr."/>
            <person name="Garg J."/>
            <person name="Pearlman R.E."/>
            <person name="Karrer K.M."/>
            <person name="Sun L."/>
            <person name="Manning G."/>
            <person name="Elde N.C."/>
            <person name="Turkewitz A.P."/>
            <person name="Asai D.J."/>
            <person name="Wilkes D.E."/>
            <person name="Wang Y."/>
            <person name="Cai H."/>
            <person name="Collins K."/>
            <person name="Stewart B.A."/>
            <person name="Lee S.R."/>
            <person name="Wilamowska K."/>
            <person name="Weinberg Z."/>
            <person name="Ruzzo W.L."/>
            <person name="Wloga D."/>
            <person name="Gaertig J."/>
            <person name="Frankel J."/>
            <person name="Tsao C.-C."/>
            <person name="Gorovsky M.A."/>
            <person name="Keeling P.J."/>
            <person name="Waller R.F."/>
            <person name="Patron N.J."/>
            <person name="Cherry J.M."/>
            <person name="Stover N.A."/>
            <person name="Krieger C.J."/>
            <person name="del Toro C."/>
            <person name="Ryder H.F."/>
            <person name="Williamson S.C."/>
            <person name="Barbeau R.A."/>
            <person name="Hamilton E.P."/>
            <person name="Orias E."/>
        </authorList>
    </citation>
    <scope>NUCLEOTIDE SEQUENCE [LARGE SCALE GENOMIC DNA]</scope>
    <source>
        <strain evidence="4">SB210</strain>
    </source>
</reference>
<feature type="coiled-coil region" evidence="1">
    <location>
        <begin position="348"/>
        <end position="392"/>
    </location>
</feature>
<dbReference type="Proteomes" id="UP000009168">
    <property type="component" value="Unassembled WGS sequence"/>
</dbReference>
<dbReference type="RefSeq" id="XP_001017238.4">
    <property type="nucleotide sequence ID" value="XM_001017238.4"/>
</dbReference>
<feature type="region of interest" description="Disordered" evidence="2">
    <location>
        <begin position="1"/>
        <end position="41"/>
    </location>
</feature>
<protein>
    <submittedName>
        <fullName evidence="3">Uncharacterized protein</fullName>
    </submittedName>
</protein>
<proteinExistence type="predicted"/>
<keyword evidence="4" id="KW-1185">Reference proteome</keyword>
<feature type="compositionally biased region" description="Low complexity" evidence="2">
    <location>
        <begin position="473"/>
        <end position="487"/>
    </location>
</feature>
<feature type="region of interest" description="Disordered" evidence="2">
    <location>
        <begin position="473"/>
        <end position="526"/>
    </location>
</feature>
<gene>
    <name evidence="3" type="ORF">TTHERM_00195840</name>
</gene>